<name>A0ABS4VS60_9PSEU</name>
<gene>
    <name evidence="3" type="ORF">JOF36_002080</name>
</gene>
<keyword evidence="4" id="KW-1185">Reference proteome</keyword>
<dbReference type="InterPro" id="IPR029058">
    <property type="entry name" value="AB_hydrolase_fold"/>
</dbReference>
<dbReference type="Proteomes" id="UP001519295">
    <property type="component" value="Unassembled WGS sequence"/>
</dbReference>
<keyword evidence="1" id="KW-0812">Transmembrane</keyword>
<feature type="transmembrane region" description="Helical" evidence="1">
    <location>
        <begin position="37"/>
        <end position="56"/>
    </location>
</feature>
<keyword evidence="1" id="KW-0472">Membrane</keyword>
<evidence type="ECO:0000313" key="4">
    <source>
        <dbReference type="Proteomes" id="UP001519295"/>
    </source>
</evidence>
<sequence length="308" mass="31363">MRGRTATVARAAVGAAAVLAAAAVALTAGSVLVAGHPAYPVLLLVTALCGAALLWRCGRTPRPGRLRAAGRIGGAVLLALLVPVVLWLRPYGADDAAVAAARPSATVDVVHTPTTWELRPRDPTAPADRTGLVFQPGARVDPRAYLPLLRPLAERGVPVVVVAPAFGLALADPGSTARVIDDRPGITTWVVGGHSMGGVAAALALDTPDVRGLVLWASYPAGDVSDAPVAALSVSGSHDALVSPADITASRPLLPPGTRFVEIPGGVHAFFGDYGEQTGDGVPGIDRDTAQQQIVNSTSAFVRAVRPG</sequence>
<dbReference type="EMBL" id="JAGINU010000001">
    <property type="protein sequence ID" value="MBP2366384.1"/>
    <property type="molecule type" value="Genomic_DNA"/>
</dbReference>
<dbReference type="InterPro" id="IPR029059">
    <property type="entry name" value="AB_hydrolase_5"/>
</dbReference>
<protein>
    <recommendedName>
        <fullName evidence="2">Alpha/beta hydrolase fold-5 domain-containing protein</fullName>
    </recommendedName>
</protein>
<evidence type="ECO:0000256" key="1">
    <source>
        <dbReference type="SAM" id="Phobius"/>
    </source>
</evidence>
<dbReference type="Pfam" id="PF12695">
    <property type="entry name" value="Abhydrolase_5"/>
    <property type="match status" value="1"/>
</dbReference>
<organism evidence="3 4">
    <name type="scientific">Pseudonocardia parietis</name>
    <dbReference type="NCBI Taxonomy" id="570936"/>
    <lineage>
        <taxon>Bacteria</taxon>
        <taxon>Bacillati</taxon>
        <taxon>Actinomycetota</taxon>
        <taxon>Actinomycetes</taxon>
        <taxon>Pseudonocardiales</taxon>
        <taxon>Pseudonocardiaceae</taxon>
        <taxon>Pseudonocardia</taxon>
    </lineage>
</organism>
<evidence type="ECO:0000313" key="3">
    <source>
        <dbReference type="EMBL" id="MBP2366384.1"/>
    </source>
</evidence>
<evidence type="ECO:0000259" key="2">
    <source>
        <dbReference type="Pfam" id="PF12695"/>
    </source>
</evidence>
<dbReference type="Gene3D" id="3.40.50.1820">
    <property type="entry name" value="alpha/beta hydrolase"/>
    <property type="match status" value="1"/>
</dbReference>
<accession>A0ABS4VS60</accession>
<feature type="transmembrane region" description="Helical" evidence="1">
    <location>
        <begin position="68"/>
        <end position="88"/>
    </location>
</feature>
<reference evidence="3 4" key="1">
    <citation type="submission" date="2021-03" db="EMBL/GenBank/DDBJ databases">
        <title>Sequencing the genomes of 1000 actinobacteria strains.</title>
        <authorList>
            <person name="Klenk H.-P."/>
        </authorList>
    </citation>
    <scope>NUCLEOTIDE SEQUENCE [LARGE SCALE GENOMIC DNA]</scope>
    <source>
        <strain evidence="3 4">DSM 45256</strain>
    </source>
</reference>
<proteinExistence type="predicted"/>
<dbReference type="SUPFAM" id="SSF53474">
    <property type="entry name" value="alpha/beta-Hydrolases"/>
    <property type="match status" value="1"/>
</dbReference>
<comment type="caution">
    <text evidence="3">The sequence shown here is derived from an EMBL/GenBank/DDBJ whole genome shotgun (WGS) entry which is preliminary data.</text>
</comment>
<keyword evidence="1" id="KW-1133">Transmembrane helix</keyword>
<feature type="domain" description="Alpha/beta hydrolase fold-5" evidence="2">
    <location>
        <begin position="132"/>
        <end position="287"/>
    </location>
</feature>